<dbReference type="EMBL" id="JROU02001738">
    <property type="protein sequence ID" value="OEH75378.1"/>
    <property type="molecule type" value="Genomic_DNA"/>
</dbReference>
<name>A0A1D3CVZ3_9EIME</name>
<sequence length="186" mass="20771">MSASHVEGGCNPASRQSSQITLIVTRPYRWCGILFEGEYLVGPLPCDFIARLFWLSRHQIWYFRSDTLRGVISRHRCDCQRCWERGSLEARDLTSRTYSATAAYQAYDALAQRATLMSMAEAVALPQPPSERYNSLLGPERASLSQASLEERIEHCKALVGIAVLDSLLTIPVPVIDTTDPLPKGL</sequence>
<gene>
    <name evidence="1" type="ORF">cyc_00530</name>
</gene>
<accession>A0A1D3CVZ3</accession>
<evidence type="ECO:0000313" key="1">
    <source>
        <dbReference type="EMBL" id="OEH75378.1"/>
    </source>
</evidence>
<comment type="caution">
    <text evidence="1">The sequence shown here is derived from an EMBL/GenBank/DDBJ whole genome shotgun (WGS) entry which is preliminary data.</text>
</comment>
<dbReference type="Proteomes" id="UP000095192">
    <property type="component" value="Unassembled WGS sequence"/>
</dbReference>
<evidence type="ECO:0000313" key="2">
    <source>
        <dbReference type="Proteomes" id="UP000095192"/>
    </source>
</evidence>
<dbReference type="AlphaFoldDB" id="A0A1D3CVZ3"/>
<dbReference type="InParanoid" id="A0A1D3CVZ3"/>
<proteinExistence type="predicted"/>
<organism evidence="1 2">
    <name type="scientific">Cyclospora cayetanensis</name>
    <dbReference type="NCBI Taxonomy" id="88456"/>
    <lineage>
        <taxon>Eukaryota</taxon>
        <taxon>Sar</taxon>
        <taxon>Alveolata</taxon>
        <taxon>Apicomplexa</taxon>
        <taxon>Conoidasida</taxon>
        <taxon>Coccidia</taxon>
        <taxon>Eucoccidiorida</taxon>
        <taxon>Eimeriorina</taxon>
        <taxon>Eimeriidae</taxon>
        <taxon>Cyclospora</taxon>
    </lineage>
</organism>
<reference evidence="1 2" key="1">
    <citation type="journal article" date="2016" name="BMC Genomics">
        <title>Comparative genomics reveals Cyclospora cayetanensis possesses coccidia-like metabolism and invasion components but unique surface antigens.</title>
        <authorList>
            <person name="Liu S."/>
            <person name="Wang L."/>
            <person name="Zheng H."/>
            <person name="Xu Z."/>
            <person name="Roellig D.M."/>
            <person name="Li N."/>
            <person name="Frace M.A."/>
            <person name="Tang K."/>
            <person name="Arrowood M.J."/>
            <person name="Moss D.M."/>
            <person name="Zhang L."/>
            <person name="Feng Y."/>
            <person name="Xiao L."/>
        </authorList>
    </citation>
    <scope>NUCLEOTIDE SEQUENCE [LARGE SCALE GENOMIC DNA]</scope>
    <source>
        <strain evidence="1 2">CHN_HEN01</strain>
    </source>
</reference>
<keyword evidence="2" id="KW-1185">Reference proteome</keyword>
<dbReference type="VEuPathDB" id="ToxoDB:cyc_00530"/>
<dbReference type="VEuPathDB" id="ToxoDB:LOC113146427"/>
<protein>
    <submittedName>
        <fullName evidence="1">Uncharacterized protein</fullName>
    </submittedName>
</protein>